<evidence type="ECO:0000259" key="8">
    <source>
        <dbReference type="PROSITE" id="PS50110"/>
    </source>
</evidence>
<dbReference type="InterPro" id="IPR011006">
    <property type="entry name" value="CheY-like_superfamily"/>
</dbReference>
<dbReference type="Gene3D" id="3.40.50.2300">
    <property type="match status" value="1"/>
</dbReference>
<evidence type="ECO:0000256" key="3">
    <source>
        <dbReference type="ARBA" id="ARBA00023015"/>
    </source>
</evidence>
<dbReference type="GO" id="GO:0005829">
    <property type="term" value="C:cytosol"/>
    <property type="evidence" value="ECO:0007669"/>
    <property type="project" value="TreeGrafter"/>
</dbReference>
<evidence type="ECO:0000259" key="9">
    <source>
        <dbReference type="PROSITE" id="PS51755"/>
    </source>
</evidence>
<feature type="DNA-binding region" description="OmpR/PhoB-type" evidence="7">
    <location>
        <begin position="124"/>
        <end position="222"/>
    </location>
</feature>
<name>A0A1G7KRH5_9BACT</name>
<feature type="domain" description="Response regulatory" evidence="8">
    <location>
        <begin position="2"/>
        <end position="116"/>
    </location>
</feature>
<keyword evidence="4 7" id="KW-0238">DNA-binding</keyword>
<keyword evidence="2" id="KW-0902">Two-component regulatory system</keyword>
<evidence type="ECO:0000256" key="1">
    <source>
        <dbReference type="ARBA" id="ARBA00022553"/>
    </source>
</evidence>
<dbReference type="EMBL" id="LT629690">
    <property type="protein sequence ID" value="SDF39838.1"/>
    <property type="molecule type" value="Genomic_DNA"/>
</dbReference>
<feature type="modified residue" description="4-aspartylphosphate" evidence="6">
    <location>
        <position position="51"/>
    </location>
</feature>
<sequence length="225" mass="25242">MRILVIEDDPKLSSILRDGLEKQAYRVTTALEGQEGLALGRDYPFELILLDAMLPGLDGFSIARELRRSKISTHIMMLTSRDATSDVVHGLDSGVDDYLTKPFSFEELFARLRALARRGAGSKSLCYEIGDLSLDPMTHIATRSGVPIALTRTEHLLLEYLMRNPNVVLRRDAIINAVWGYETTVENNTLDAFMKQLRFKVDAAHDQKLIQTVRGFGYKLTAGQL</sequence>
<proteinExistence type="predicted"/>
<accession>A0A1G7KRH5</accession>
<dbReference type="Gene3D" id="1.10.10.10">
    <property type="entry name" value="Winged helix-like DNA-binding domain superfamily/Winged helix DNA-binding domain"/>
    <property type="match status" value="1"/>
</dbReference>
<evidence type="ECO:0000256" key="7">
    <source>
        <dbReference type="PROSITE-ProRule" id="PRU01091"/>
    </source>
</evidence>
<dbReference type="AlphaFoldDB" id="A0A1G7KRH5"/>
<dbReference type="PROSITE" id="PS50110">
    <property type="entry name" value="RESPONSE_REGULATORY"/>
    <property type="match status" value="1"/>
</dbReference>
<dbReference type="OrthoDB" id="9790442at2"/>
<dbReference type="GO" id="GO:0032993">
    <property type="term" value="C:protein-DNA complex"/>
    <property type="evidence" value="ECO:0007669"/>
    <property type="project" value="TreeGrafter"/>
</dbReference>
<dbReference type="InterPro" id="IPR001867">
    <property type="entry name" value="OmpR/PhoB-type_DNA-bd"/>
</dbReference>
<keyword evidence="3" id="KW-0805">Transcription regulation</keyword>
<dbReference type="GO" id="GO:0000156">
    <property type="term" value="F:phosphorelay response regulator activity"/>
    <property type="evidence" value="ECO:0007669"/>
    <property type="project" value="TreeGrafter"/>
</dbReference>
<keyword evidence="11" id="KW-1185">Reference proteome</keyword>
<dbReference type="CDD" id="cd00383">
    <property type="entry name" value="trans_reg_C"/>
    <property type="match status" value="1"/>
</dbReference>
<dbReference type="Pfam" id="PF00072">
    <property type="entry name" value="Response_reg"/>
    <property type="match status" value="1"/>
</dbReference>
<dbReference type="GO" id="GO:0006355">
    <property type="term" value="P:regulation of DNA-templated transcription"/>
    <property type="evidence" value="ECO:0007669"/>
    <property type="project" value="InterPro"/>
</dbReference>
<dbReference type="PROSITE" id="PS51755">
    <property type="entry name" value="OMPR_PHOB"/>
    <property type="match status" value="1"/>
</dbReference>
<dbReference type="SMART" id="SM00448">
    <property type="entry name" value="REC"/>
    <property type="match status" value="1"/>
</dbReference>
<evidence type="ECO:0000313" key="10">
    <source>
        <dbReference type="EMBL" id="SDF39838.1"/>
    </source>
</evidence>
<dbReference type="PANTHER" id="PTHR48111">
    <property type="entry name" value="REGULATOR OF RPOS"/>
    <property type="match status" value="1"/>
</dbReference>
<dbReference type="InterPro" id="IPR001789">
    <property type="entry name" value="Sig_transdc_resp-reg_receiver"/>
</dbReference>
<dbReference type="InterPro" id="IPR036388">
    <property type="entry name" value="WH-like_DNA-bd_sf"/>
</dbReference>
<dbReference type="Gene3D" id="6.10.250.690">
    <property type="match status" value="1"/>
</dbReference>
<dbReference type="GO" id="GO:0000976">
    <property type="term" value="F:transcription cis-regulatory region binding"/>
    <property type="evidence" value="ECO:0007669"/>
    <property type="project" value="TreeGrafter"/>
</dbReference>
<dbReference type="SMART" id="SM00862">
    <property type="entry name" value="Trans_reg_C"/>
    <property type="match status" value="1"/>
</dbReference>
<gene>
    <name evidence="10" type="ORF">SAMN05444167_2281</name>
</gene>
<dbReference type="InterPro" id="IPR039420">
    <property type="entry name" value="WalR-like"/>
</dbReference>
<protein>
    <submittedName>
        <fullName evidence="10">Two component transcriptional regulator, winged helix family</fullName>
    </submittedName>
</protein>
<evidence type="ECO:0000256" key="6">
    <source>
        <dbReference type="PROSITE-ProRule" id="PRU00169"/>
    </source>
</evidence>
<dbReference type="Proteomes" id="UP000182427">
    <property type="component" value="Chromosome I"/>
</dbReference>
<dbReference type="Pfam" id="PF00486">
    <property type="entry name" value="Trans_reg_C"/>
    <property type="match status" value="1"/>
</dbReference>
<keyword evidence="1 6" id="KW-0597">Phosphoprotein</keyword>
<dbReference type="RefSeq" id="WP_083347050.1">
    <property type="nucleotide sequence ID" value="NZ_LT629690.1"/>
</dbReference>
<evidence type="ECO:0000256" key="2">
    <source>
        <dbReference type="ARBA" id="ARBA00023012"/>
    </source>
</evidence>
<dbReference type="PANTHER" id="PTHR48111:SF22">
    <property type="entry name" value="REGULATOR OF RPOS"/>
    <property type="match status" value="1"/>
</dbReference>
<evidence type="ECO:0000256" key="4">
    <source>
        <dbReference type="ARBA" id="ARBA00023125"/>
    </source>
</evidence>
<reference evidence="10 11" key="1">
    <citation type="submission" date="2016-10" db="EMBL/GenBank/DDBJ databases">
        <authorList>
            <person name="de Groot N.N."/>
        </authorList>
    </citation>
    <scope>NUCLEOTIDE SEQUENCE [LARGE SCALE GENOMIC DNA]</scope>
    <source>
        <strain evidence="10 11">GAS232</strain>
    </source>
</reference>
<dbReference type="SUPFAM" id="SSF52172">
    <property type="entry name" value="CheY-like"/>
    <property type="match status" value="1"/>
</dbReference>
<evidence type="ECO:0000256" key="5">
    <source>
        <dbReference type="ARBA" id="ARBA00023163"/>
    </source>
</evidence>
<evidence type="ECO:0000313" key="11">
    <source>
        <dbReference type="Proteomes" id="UP000182427"/>
    </source>
</evidence>
<organism evidence="10 11">
    <name type="scientific">Terriglobus roseus</name>
    <dbReference type="NCBI Taxonomy" id="392734"/>
    <lineage>
        <taxon>Bacteria</taxon>
        <taxon>Pseudomonadati</taxon>
        <taxon>Acidobacteriota</taxon>
        <taxon>Terriglobia</taxon>
        <taxon>Terriglobales</taxon>
        <taxon>Acidobacteriaceae</taxon>
        <taxon>Terriglobus</taxon>
    </lineage>
</organism>
<feature type="domain" description="OmpR/PhoB-type" evidence="9">
    <location>
        <begin position="124"/>
        <end position="222"/>
    </location>
</feature>
<keyword evidence="5" id="KW-0804">Transcription</keyword>